<sequence>MHRAALADWAGQVWLSQRAARSRSLDPGSWGWRGARSRRQVLTLRCFCVALNASLLISPSGRATLECVPTSTCSKGHGPKGDRLSGSAQGRRVSGADADIEPALGKPDGCSLSLSKVLGQRGEAEPQARSLEIRRPQVGVDPQLLRGAALLGVWETVPSLTLFTGHFHTRGNGVGKHGGSDNLGLRFGARLRCPLGVCSLIWTVRVCEVAVFPDRISRLVTSYPAQRRDSGRVE</sequence>
<dbReference type="Proteomes" id="UP000010552">
    <property type="component" value="Unassembled WGS sequence"/>
</dbReference>
<organism evidence="2 3">
    <name type="scientific">Pteropus alecto</name>
    <name type="common">Black flying fox</name>
    <dbReference type="NCBI Taxonomy" id="9402"/>
    <lineage>
        <taxon>Eukaryota</taxon>
        <taxon>Metazoa</taxon>
        <taxon>Chordata</taxon>
        <taxon>Craniata</taxon>
        <taxon>Vertebrata</taxon>
        <taxon>Euteleostomi</taxon>
        <taxon>Mammalia</taxon>
        <taxon>Eutheria</taxon>
        <taxon>Laurasiatheria</taxon>
        <taxon>Chiroptera</taxon>
        <taxon>Yinpterochiroptera</taxon>
        <taxon>Pteropodoidea</taxon>
        <taxon>Pteropodidae</taxon>
        <taxon>Pteropodinae</taxon>
        <taxon>Pteropus</taxon>
    </lineage>
</organism>
<evidence type="ECO:0000313" key="3">
    <source>
        <dbReference type="Proteomes" id="UP000010552"/>
    </source>
</evidence>
<name>L5L5L6_PTEAL</name>
<evidence type="ECO:0000256" key="1">
    <source>
        <dbReference type="SAM" id="MobiDB-lite"/>
    </source>
</evidence>
<gene>
    <name evidence="2" type="ORF">PAL_GLEAN10009583</name>
</gene>
<accession>L5L5L6</accession>
<protein>
    <submittedName>
        <fullName evidence="2">Uncharacterized protein</fullName>
    </submittedName>
</protein>
<dbReference type="InParanoid" id="L5L5L6"/>
<keyword evidence="3" id="KW-1185">Reference proteome</keyword>
<evidence type="ECO:0000313" key="2">
    <source>
        <dbReference type="EMBL" id="ELK18338.1"/>
    </source>
</evidence>
<reference evidence="3" key="1">
    <citation type="journal article" date="2013" name="Science">
        <title>Comparative analysis of bat genomes provides insight into the evolution of flight and immunity.</title>
        <authorList>
            <person name="Zhang G."/>
            <person name="Cowled C."/>
            <person name="Shi Z."/>
            <person name="Huang Z."/>
            <person name="Bishop-Lilly K.A."/>
            <person name="Fang X."/>
            <person name="Wynne J.W."/>
            <person name="Xiong Z."/>
            <person name="Baker M.L."/>
            <person name="Zhao W."/>
            <person name="Tachedjian M."/>
            <person name="Zhu Y."/>
            <person name="Zhou P."/>
            <person name="Jiang X."/>
            <person name="Ng J."/>
            <person name="Yang L."/>
            <person name="Wu L."/>
            <person name="Xiao J."/>
            <person name="Feng Y."/>
            <person name="Chen Y."/>
            <person name="Sun X."/>
            <person name="Zhang Y."/>
            <person name="Marsh G.A."/>
            <person name="Crameri G."/>
            <person name="Broder C.C."/>
            <person name="Frey K.G."/>
            <person name="Wang L.F."/>
            <person name="Wang J."/>
        </authorList>
    </citation>
    <scope>NUCLEOTIDE SEQUENCE [LARGE SCALE GENOMIC DNA]</scope>
</reference>
<dbReference type="AlphaFoldDB" id="L5L5L6"/>
<proteinExistence type="predicted"/>
<feature type="region of interest" description="Disordered" evidence="1">
    <location>
        <begin position="72"/>
        <end position="104"/>
    </location>
</feature>
<dbReference type="EMBL" id="KB030332">
    <property type="protein sequence ID" value="ELK18338.1"/>
    <property type="molecule type" value="Genomic_DNA"/>
</dbReference>